<comment type="caution">
    <text evidence="3">The sequence shown here is derived from an EMBL/GenBank/DDBJ whole genome shotgun (WGS) entry which is preliminary data.</text>
</comment>
<protein>
    <submittedName>
        <fullName evidence="3">Microcystin degradation protein MlrC</fullName>
    </submittedName>
</protein>
<dbReference type="Pfam" id="PF07171">
    <property type="entry name" value="MlrC_C"/>
    <property type="match status" value="1"/>
</dbReference>
<reference evidence="5 6" key="1">
    <citation type="journal article" date="2019" name="Nat. Med.">
        <title>A library of human gut bacterial isolates paired with longitudinal multiomics data enables mechanistic microbiome research.</title>
        <authorList>
            <person name="Poyet M."/>
            <person name="Groussin M."/>
            <person name="Gibbons S.M."/>
            <person name="Avila-Pacheco J."/>
            <person name="Jiang X."/>
            <person name="Kearney S.M."/>
            <person name="Perrotta A.R."/>
            <person name="Berdy B."/>
            <person name="Zhao S."/>
            <person name="Lieberman T.D."/>
            <person name="Swanson P.K."/>
            <person name="Smith M."/>
            <person name="Roesemann S."/>
            <person name="Alexander J.E."/>
            <person name="Rich S.A."/>
            <person name="Livny J."/>
            <person name="Vlamakis H."/>
            <person name="Clish C."/>
            <person name="Bullock K."/>
            <person name="Deik A."/>
            <person name="Scott J."/>
            <person name="Pierce K.A."/>
            <person name="Xavier R.J."/>
            <person name="Alm E.J."/>
        </authorList>
    </citation>
    <scope>NUCLEOTIDE SEQUENCE [LARGE SCALE GENOMIC DNA]</scope>
    <source>
        <strain evidence="3 5">BIOML-A4</strain>
        <strain evidence="4 6">BIOML-A5</strain>
    </source>
</reference>
<evidence type="ECO:0000259" key="2">
    <source>
        <dbReference type="Pfam" id="PF07364"/>
    </source>
</evidence>
<dbReference type="InterPro" id="IPR015995">
    <property type="entry name" value="MlrC_N"/>
</dbReference>
<dbReference type="Proteomes" id="UP000433575">
    <property type="component" value="Unassembled WGS sequence"/>
</dbReference>
<evidence type="ECO:0000313" key="4">
    <source>
        <dbReference type="EMBL" id="MSC34197.1"/>
    </source>
</evidence>
<feature type="domain" description="Microcystin LR degradation protein MlrC C-terminal" evidence="1">
    <location>
        <begin position="294"/>
        <end position="469"/>
    </location>
</feature>
<evidence type="ECO:0000313" key="3">
    <source>
        <dbReference type="EMBL" id="MSA90467.1"/>
    </source>
</evidence>
<dbReference type="RefSeq" id="WP_154239723.1">
    <property type="nucleotide sequence ID" value="NZ_CALJPI010000018.1"/>
</dbReference>
<name>A0A6N7S9C3_9FIRM</name>
<gene>
    <name evidence="4" type="ORF">GKD88_13805</name>
    <name evidence="3" type="ORF">GKE08_14135</name>
</gene>
<feature type="domain" description="Microcystin LR degradation protein MlrC N-terminal" evidence="2">
    <location>
        <begin position="2"/>
        <end position="284"/>
    </location>
</feature>
<keyword evidence="6" id="KW-1185">Reference proteome</keyword>
<organism evidence="3 5">
    <name type="scientific">Holdemania massiliensis</name>
    <dbReference type="NCBI Taxonomy" id="1468449"/>
    <lineage>
        <taxon>Bacteria</taxon>
        <taxon>Bacillati</taxon>
        <taxon>Bacillota</taxon>
        <taxon>Erysipelotrichia</taxon>
        <taxon>Erysipelotrichales</taxon>
        <taxon>Erysipelotrichaceae</taxon>
        <taxon>Holdemania</taxon>
    </lineage>
</organism>
<sequence>MKVLIGTFVTESNANVPAKARMNNYDLAFGDDCLRKMNVSDIYEDAGIEIVPSIYADAGGNGVVTKEAFDYIESCFVKSVRAHLHELDGIYLFLHGASEVEEIGSGDHHILKTIREITGPYLPIAVVCDPHGNLCQEYVENCTILRSYRESPHTDAQQSKRIVSQMLCDLLKDRQHIHSVYRKLPLILGGEQSVSADEPVLSINRYMDELEQDPRIRSVSWHVGYIRHDCDVAGCGIVVVPQNTEDQAYAEAIADRLAAYVWDKRHEFHYTGLTAQPDQALKMALEFAGKPAIITDSGDNVTSGATGWNTFILRQVLAVENLEKKFLFGTICDPDCYKKLAELPEGTETTIRLGTGYDEYSAPVTLDVTIQSHGELRGFMYRDHNKAYGYAVTVSVKGMPIDIMVASNRFAMVEIHQFVDAGIDLDDYDVLVVKQGYIFPELKDYGKLCVMSLTGGATPQDTASIPFKRIMRPMFPIDQI</sequence>
<dbReference type="InterPro" id="IPR010799">
    <property type="entry name" value="MlrC_C"/>
</dbReference>
<evidence type="ECO:0000259" key="1">
    <source>
        <dbReference type="Pfam" id="PF07171"/>
    </source>
</evidence>
<dbReference type="EMBL" id="WKPJ01000027">
    <property type="protein sequence ID" value="MSA90467.1"/>
    <property type="molecule type" value="Genomic_DNA"/>
</dbReference>
<dbReference type="Pfam" id="PF07364">
    <property type="entry name" value="DUF1485"/>
    <property type="match status" value="1"/>
</dbReference>
<dbReference type="Proteomes" id="UP000480929">
    <property type="component" value="Unassembled WGS sequence"/>
</dbReference>
<dbReference type="AlphaFoldDB" id="A0A6N7S9C3"/>
<evidence type="ECO:0000313" key="6">
    <source>
        <dbReference type="Proteomes" id="UP000480929"/>
    </source>
</evidence>
<dbReference type="OrthoDB" id="9815420at2"/>
<accession>A0A6N7S9C3</accession>
<dbReference type="EMBL" id="WKPI01000029">
    <property type="protein sequence ID" value="MSC34197.1"/>
    <property type="molecule type" value="Genomic_DNA"/>
</dbReference>
<evidence type="ECO:0000313" key="5">
    <source>
        <dbReference type="Proteomes" id="UP000433575"/>
    </source>
</evidence>
<proteinExistence type="predicted"/>